<evidence type="ECO:0000313" key="1">
    <source>
        <dbReference type="EMBL" id="RKD14425.1"/>
    </source>
</evidence>
<evidence type="ECO:0000313" key="2">
    <source>
        <dbReference type="Proteomes" id="UP000283433"/>
    </source>
</evidence>
<reference evidence="1 2" key="1">
    <citation type="submission" date="2016-07" db="EMBL/GenBank/DDBJ databases">
        <title>Genome of Pelobium manganitolerans.</title>
        <authorList>
            <person name="Wu S."/>
            <person name="Wang G."/>
        </authorList>
    </citation>
    <scope>NUCLEOTIDE SEQUENCE [LARGE SCALE GENOMIC DNA]</scope>
    <source>
        <strain evidence="1 2">YS-25</strain>
    </source>
</reference>
<dbReference type="Gene3D" id="3.30.420.40">
    <property type="match status" value="2"/>
</dbReference>
<dbReference type="InterPro" id="IPR043129">
    <property type="entry name" value="ATPase_NBD"/>
</dbReference>
<dbReference type="Gene3D" id="1.10.720.160">
    <property type="match status" value="1"/>
</dbReference>
<dbReference type="GO" id="GO:0016301">
    <property type="term" value="F:kinase activity"/>
    <property type="evidence" value="ECO:0007669"/>
    <property type="project" value="UniProtKB-KW"/>
</dbReference>
<dbReference type="AlphaFoldDB" id="A0A419S4J2"/>
<dbReference type="EMBL" id="MBTA01000026">
    <property type="protein sequence ID" value="RKD14425.1"/>
    <property type="molecule type" value="Genomic_DNA"/>
</dbReference>
<dbReference type="SUPFAM" id="SSF53067">
    <property type="entry name" value="Actin-like ATPase domain"/>
    <property type="match status" value="2"/>
</dbReference>
<proteinExistence type="predicted"/>
<organism evidence="1 2">
    <name type="scientific">Pelobium manganitolerans</name>
    <dbReference type="NCBI Taxonomy" id="1842495"/>
    <lineage>
        <taxon>Bacteria</taxon>
        <taxon>Pseudomonadati</taxon>
        <taxon>Bacteroidota</taxon>
        <taxon>Sphingobacteriia</taxon>
        <taxon>Sphingobacteriales</taxon>
        <taxon>Sphingobacteriaceae</taxon>
        <taxon>Pelobium</taxon>
    </lineage>
</organism>
<comment type="caution">
    <text evidence="1">The sequence shown here is derived from an EMBL/GenBank/DDBJ whole genome shotgun (WGS) entry which is preliminary data.</text>
</comment>
<accession>A0A419S4J2</accession>
<gene>
    <name evidence="1" type="ORF">BCY91_08090</name>
</gene>
<dbReference type="Proteomes" id="UP000283433">
    <property type="component" value="Unassembled WGS sequence"/>
</dbReference>
<dbReference type="OrthoDB" id="871343at2"/>
<protein>
    <submittedName>
        <fullName evidence="1">N-acetylglucosamine kinase</fullName>
    </submittedName>
</protein>
<keyword evidence="1" id="KW-0418">Kinase</keyword>
<keyword evidence="2" id="KW-1185">Reference proteome</keyword>
<dbReference type="CDD" id="cd24079">
    <property type="entry name" value="ASKHA_NBD_PG1100-like"/>
    <property type="match status" value="1"/>
</dbReference>
<dbReference type="RefSeq" id="WP_120182429.1">
    <property type="nucleotide sequence ID" value="NZ_MBTA01000026.1"/>
</dbReference>
<keyword evidence="1" id="KW-0808">Transferase</keyword>
<sequence length="284" mass="32336">MLLVADGGSSKTDWILQPQNNQNPQKFATGGLNPFFWTEKEMIRSLNAFKPFNAVADQVSEIHFFGAGCSSPDRRELVSNALSHRFKNAFVAVETDSLGSAIACCKDKPGIVCTLGTESNVSFYNGEENFPSKLGLGYILGEEASGTYFGKILVTDFIYERAPKEILKAFDREYRLNKETVIRNLYQKPMPNYFLASFAEFLSICYDHPYIQNLLYRGFDEFVKTHILLYPDYKNYNCHFVGSIAFHFQEILKSVTDSYEINFGGVLEKPIDELFAWIKEKEGF</sequence>
<name>A0A419S4J2_9SPHI</name>